<comment type="caution">
    <text evidence="2">The sequence shown here is derived from an EMBL/GenBank/DDBJ whole genome shotgun (WGS) entry which is preliminary data.</text>
</comment>
<keyword evidence="1" id="KW-0732">Signal</keyword>
<gene>
    <name evidence="2" type="ORF">ATF69_4252</name>
</gene>
<dbReference type="GeneID" id="51113289"/>
<proteinExistence type="predicted"/>
<evidence type="ECO:0000256" key="1">
    <source>
        <dbReference type="SAM" id="SignalP"/>
    </source>
</evidence>
<name>A0A561XAP7_ACIDE</name>
<sequence length="123" mass="13049">MKVRTAILVASLAASATASFATSVYHASPSQEEGVSLAADHLGNAVSRQAVENTVLAAQKDGSLYWISRGYPATYPLVPGPKLTKTRQQVLDELQTSKRNPVTSDGLRDIGGEAGWVNARQLP</sequence>
<dbReference type="EMBL" id="VJWE01000018">
    <property type="protein sequence ID" value="TWG33180.1"/>
    <property type="molecule type" value="Genomic_DNA"/>
</dbReference>
<evidence type="ECO:0000313" key="2">
    <source>
        <dbReference type="EMBL" id="TWG33180.1"/>
    </source>
</evidence>
<dbReference type="AlphaFoldDB" id="A0A561XAP7"/>
<dbReference type="Proteomes" id="UP000321485">
    <property type="component" value="Unassembled WGS sequence"/>
</dbReference>
<accession>A0A561XAP7</accession>
<reference evidence="2 3" key="1">
    <citation type="journal article" date="2015" name="Stand. Genomic Sci.">
        <title>Genomic Encyclopedia of Bacterial and Archaeal Type Strains, Phase III: the genomes of soil and plant-associated and newly described type strains.</title>
        <authorList>
            <person name="Whitman W.B."/>
            <person name="Woyke T."/>
            <person name="Klenk H.P."/>
            <person name="Zhou Y."/>
            <person name="Lilburn T.G."/>
            <person name="Beck B.J."/>
            <person name="De Vos P."/>
            <person name="Vandamme P."/>
            <person name="Eisen J.A."/>
            <person name="Garrity G."/>
            <person name="Hugenholtz P."/>
            <person name="Kyrpides N.C."/>
        </authorList>
    </citation>
    <scope>NUCLEOTIDE SEQUENCE [LARGE SCALE GENOMIC DNA]</scope>
    <source>
        <strain evidence="2 3">DSM 64</strain>
    </source>
</reference>
<protein>
    <recommendedName>
        <fullName evidence="4">DUF4148 domain-containing protein</fullName>
    </recommendedName>
</protein>
<feature type="signal peptide" evidence="1">
    <location>
        <begin position="1"/>
        <end position="21"/>
    </location>
</feature>
<evidence type="ECO:0000313" key="3">
    <source>
        <dbReference type="Proteomes" id="UP000321485"/>
    </source>
</evidence>
<feature type="chain" id="PRO_5021710979" description="DUF4148 domain-containing protein" evidence="1">
    <location>
        <begin position="22"/>
        <end position="123"/>
    </location>
</feature>
<dbReference type="RefSeq" id="WP_082493285.1">
    <property type="nucleotide sequence ID" value="NZ_VJWE01000018.1"/>
</dbReference>
<evidence type="ECO:0008006" key="4">
    <source>
        <dbReference type="Google" id="ProtNLM"/>
    </source>
</evidence>
<organism evidence="2 3">
    <name type="scientific">Acidovorax delafieldii</name>
    <name type="common">Pseudomonas delafieldii</name>
    <dbReference type="NCBI Taxonomy" id="47920"/>
    <lineage>
        <taxon>Bacteria</taxon>
        <taxon>Pseudomonadati</taxon>
        <taxon>Pseudomonadota</taxon>
        <taxon>Betaproteobacteria</taxon>
        <taxon>Burkholderiales</taxon>
        <taxon>Comamonadaceae</taxon>
        <taxon>Acidovorax</taxon>
    </lineage>
</organism>